<evidence type="ECO:0000259" key="12">
    <source>
        <dbReference type="Pfam" id="PF16113"/>
    </source>
</evidence>
<dbReference type="AlphaFoldDB" id="A0A9N9MQU6"/>
<dbReference type="SUPFAM" id="SSF52096">
    <property type="entry name" value="ClpP/crotonase"/>
    <property type="match status" value="1"/>
</dbReference>
<evidence type="ECO:0000256" key="1">
    <source>
        <dbReference type="ARBA" id="ARBA00001709"/>
    </source>
</evidence>
<keyword evidence="9" id="KW-0496">Mitochondrion</keyword>
<dbReference type="Pfam" id="PF16113">
    <property type="entry name" value="ECH_2"/>
    <property type="match status" value="1"/>
</dbReference>
<dbReference type="InterPro" id="IPR032259">
    <property type="entry name" value="HIBYL-CoA-H"/>
</dbReference>
<comment type="pathway">
    <text evidence="3">Amino-acid degradation; L-valine degradation.</text>
</comment>
<comment type="similarity">
    <text evidence="4">Belongs to the enoyl-CoA hydratase/isomerase family.</text>
</comment>
<keyword evidence="8" id="KW-0378">Hydrolase</keyword>
<dbReference type="Proteomes" id="UP001152799">
    <property type="component" value="Chromosome 5"/>
</dbReference>
<dbReference type="OrthoDB" id="1737613at2759"/>
<evidence type="ECO:0000256" key="7">
    <source>
        <dbReference type="ARBA" id="ARBA00022456"/>
    </source>
</evidence>
<dbReference type="Gene3D" id="3.90.226.10">
    <property type="entry name" value="2-enoyl-CoA Hydratase, Chain A, domain 1"/>
    <property type="match status" value="1"/>
</dbReference>
<comment type="catalytic activity">
    <reaction evidence="1">
        <text>3-hydroxy-2-methylpropanoyl-CoA + H2O = 3-hydroxy-2-methylpropanoate + CoA + H(+)</text>
        <dbReference type="Rhea" id="RHEA:20888"/>
        <dbReference type="ChEBI" id="CHEBI:11805"/>
        <dbReference type="ChEBI" id="CHEBI:15377"/>
        <dbReference type="ChEBI" id="CHEBI:15378"/>
        <dbReference type="ChEBI" id="CHEBI:57287"/>
        <dbReference type="ChEBI" id="CHEBI:57340"/>
        <dbReference type="EC" id="3.1.2.4"/>
    </reaction>
</comment>
<dbReference type="InterPro" id="IPR029045">
    <property type="entry name" value="ClpP/crotonase-like_dom_sf"/>
</dbReference>
<feature type="domain" description="Enoyl-CoA hydratase/isomerase" evidence="12">
    <location>
        <begin position="43"/>
        <end position="364"/>
    </location>
</feature>
<keyword evidence="7" id="KW-0101">Branched-chain amino acid catabolism</keyword>
<evidence type="ECO:0000256" key="5">
    <source>
        <dbReference type="ARBA" id="ARBA00011915"/>
    </source>
</evidence>
<keyword evidence="14" id="KW-1185">Reference proteome</keyword>
<comment type="subcellular location">
    <subcellularLocation>
        <location evidence="2">Mitochondrion</location>
    </subcellularLocation>
</comment>
<proteinExistence type="inferred from homology"/>
<sequence length="377" mass="42150">MLTRRIFSAVVVKPKFAPNFLTNSRNMSGEENDVIFEDLGDKGVVILNRPKALNSLNLSMVSKIYPTLQKWESEKKLVIIKGNGGKAFCAGGDVKAIAEAAFKGQKLGQEFFRREYINNGLIGSYKIPYIALIDGIVMGGGVGLSVHGPYRVATEKTLFAMPETQIGLFPDVGGSHFLPKLNGRLGWYLALTGVRLKGPDVLKAGVATHYVDSANLKTIEDALLQCSQHNDIETVLSRYQKEDKSEFSLGPYLEQINNCFSAPTLEEVISRLEKDGSKWAQDTLNLLKKMSPTSLKITYKQLELGKEMNLLECLKMEYRLAVNCVEGHDFREGVRALLIDKDQNPKWDPATVKEVTEDIVQRHFQKLSEAEELRHKL</sequence>
<evidence type="ECO:0000313" key="14">
    <source>
        <dbReference type="Proteomes" id="UP001152799"/>
    </source>
</evidence>
<comment type="function">
    <text evidence="10">Hydrolyzes 3-hydroxyisobutyryl-CoA (HIBYL-CoA), a saline catabolite. Has high activity toward isobutyryl-CoA. Could be an isobutyryl-CoA dehydrogenase that functions in valine catabolism. Also hydrolyzes 3-hydroxypropanoyl-CoA.</text>
</comment>
<dbReference type="GO" id="GO:0003860">
    <property type="term" value="F:3-hydroxyisobutyryl-CoA hydrolase activity"/>
    <property type="evidence" value="ECO:0007669"/>
    <property type="project" value="UniProtKB-EC"/>
</dbReference>
<dbReference type="InterPro" id="IPR045004">
    <property type="entry name" value="ECH_dom"/>
</dbReference>
<reference evidence="13" key="1">
    <citation type="submission" date="2022-01" db="EMBL/GenBank/DDBJ databases">
        <authorList>
            <person name="King R."/>
        </authorList>
    </citation>
    <scope>NUCLEOTIDE SEQUENCE</scope>
</reference>
<organism evidence="13 14">
    <name type="scientific">Ceutorhynchus assimilis</name>
    <name type="common">cabbage seed weevil</name>
    <dbReference type="NCBI Taxonomy" id="467358"/>
    <lineage>
        <taxon>Eukaryota</taxon>
        <taxon>Metazoa</taxon>
        <taxon>Ecdysozoa</taxon>
        <taxon>Arthropoda</taxon>
        <taxon>Hexapoda</taxon>
        <taxon>Insecta</taxon>
        <taxon>Pterygota</taxon>
        <taxon>Neoptera</taxon>
        <taxon>Endopterygota</taxon>
        <taxon>Coleoptera</taxon>
        <taxon>Polyphaga</taxon>
        <taxon>Cucujiformia</taxon>
        <taxon>Curculionidae</taxon>
        <taxon>Ceutorhynchinae</taxon>
        <taxon>Ceutorhynchus</taxon>
    </lineage>
</organism>
<dbReference type="PANTHER" id="PTHR43176:SF3">
    <property type="entry name" value="3-HYDROXYISOBUTYRYL-COA HYDROLASE, MITOCHONDRIAL"/>
    <property type="match status" value="1"/>
</dbReference>
<accession>A0A9N9MQU6</accession>
<evidence type="ECO:0000256" key="9">
    <source>
        <dbReference type="ARBA" id="ARBA00023128"/>
    </source>
</evidence>
<evidence type="ECO:0000256" key="3">
    <source>
        <dbReference type="ARBA" id="ARBA00005109"/>
    </source>
</evidence>
<evidence type="ECO:0000313" key="13">
    <source>
        <dbReference type="EMBL" id="CAG9768744.1"/>
    </source>
</evidence>
<evidence type="ECO:0000256" key="2">
    <source>
        <dbReference type="ARBA" id="ARBA00004173"/>
    </source>
</evidence>
<dbReference type="NCBIfam" id="NF004127">
    <property type="entry name" value="PRK05617.1"/>
    <property type="match status" value="1"/>
</dbReference>
<dbReference type="PANTHER" id="PTHR43176">
    <property type="entry name" value="3-HYDROXYISOBUTYRYL-COA HYDROLASE-RELATED"/>
    <property type="match status" value="1"/>
</dbReference>
<protein>
    <recommendedName>
        <fullName evidence="6">3-hydroxyisobutyryl-CoA hydrolase, mitochondrial</fullName>
        <ecNumber evidence="5">3.1.2.4</ecNumber>
    </recommendedName>
    <alternativeName>
        <fullName evidence="11">3-hydroxyisobutyryl-coenzyme A hydrolase</fullName>
    </alternativeName>
</protein>
<dbReference type="EC" id="3.1.2.4" evidence="5"/>
<evidence type="ECO:0000256" key="10">
    <source>
        <dbReference type="ARBA" id="ARBA00024871"/>
    </source>
</evidence>
<evidence type="ECO:0000256" key="4">
    <source>
        <dbReference type="ARBA" id="ARBA00005254"/>
    </source>
</evidence>
<dbReference type="GO" id="GO:0006574">
    <property type="term" value="P:L-valine catabolic process"/>
    <property type="evidence" value="ECO:0007669"/>
    <property type="project" value="TreeGrafter"/>
</dbReference>
<evidence type="ECO:0000256" key="6">
    <source>
        <dbReference type="ARBA" id="ARBA00016714"/>
    </source>
</evidence>
<evidence type="ECO:0000256" key="8">
    <source>
        <dbReference type="ARBA" id="ARBA00022801"/>
    </source>
</evidence>
<name>A0A9N9MQU6_9CUCU</name>
<evidence type="ECO:0000256" key="11">
    <source>
        <dbReference type="ARBA" id="ARBA00031181"/>
    </source>
</evidence>
<dbReference type="CDD" id="cd06558">
    <property type="entry name" value="crotonase-like"/>
    <property type="match status" value="1"/>
</dbReference>
<dbReference type="GO" id="GO:0005739">
    <property type="term" value="C:mitochondrion"/>
    <property type="evidence" value="ECO:0007669"/>
    <property type="project" value="UniProtKB-SubCell"/>
</dbReference>
<dbReference type="EMBL" id="OU892281">
    <property type="protein sequence ID" value="CAG9768744.1"/>
    <property type="molecule type" value="Genomic_DNA"/>
</dbReference>
<dbReference type="FunFam" id="3.90.226.10:FF:000026">
    <property type="entry name" value="3-hydroxyisobutyryl-CoA hydrolase, mitochondrial"/>
    <property type="match status" value="1"/>
</dbReference>
<gene>
    <name evidence="13" type="ORF">CEUTPL_LOCUS9267</name>
</gene>